<dbReference type="SUPFAM" id="SSF81321">
    <property type="entry name" value="Family A G protein-coupled receptor-like"/>
    <property type="match status" value="1"/>
</dbReference>
<evidence type="ECO:0000313" key="12">
    <source>
        <dbReference type="Proteomes" id="UP001434883"/>
    </source>
</evidence>
<dbReference type="Pfam" id="PF00001">
    <property type="entry name" value="7tm_1"/>
    <property type="match status" value="2"/>
</dbReference>
<protein>
    <recommendedName>
        <fullName evidence="10">G-protein coupled receptors family 1 profile domain-containing protein</fullName>
    </recommendedName>
</protein>
<proteinExistence type="inferred from homology"/>
<evidence type="ECO:0000256" key="2">
    <source>
        <dbReference type="ARBA" id="ARBA00022692"/>
    </source>
</evidence>
<keyword evidence="7" id="KW-0807">Transducer</keyword>
<dbReference type="Proteomes" id="UP001434883">
    <property type="component" value="Unassembled WGS sequence"/>
</dbReference>
<dbReference type="InterPro" id="IPR000276">
    <property type="entry name" value="GPCR_Rhodpsn"/>
</dbReference>
<sequence>MDTTTSIDHINTTANPISFSSDYYDNLKYSLHIMSLCVYGVACVLGVLGNGVVIWVTGFRMKKTVNTVWFLNLAVADFLFTAFLPLSITYQGLNFHWVFGKFMCKLNSTVSFLNLFASVYTLVVISVDSLPHFVFRDTEDMDNSIICYNNYALSNNNTNPSVIQLGYFRHRAMTITRVLLGFIIPYSIIVFCYAIIFHRIRSSPTLAKQSSRPFKIIAAIIITFFLCWAPFHLMTIIELKRFDPSNKSETLLYVITIGLPLSTSLAFVNSCLNPILYVFMGQDFKDKFSKSILKMLETAFHDDEASTCMKSLSTSKTKTSDHSTAV</sequence>
<keyword evidence="4" id="KW-0297">G-protein coupled receptor</keyword>
<comment type="similarity">
    <text evidence="8">Belongs to the chemokine-like receptor (CMKLR) family.</text>
</comment>
<dbReference type="PRINTS" id="PR00526">
    <property type="entry name" value="FMETLEUPHER"/>
</dbReference>
<evidence type="ECO:0000256" key="6">
    <source>
        <dbReference type="ARBA" id="ARBA00023170"/>
    </source>
</evidence>
<evidence type="ECO:0000256" key="8">
    <source>
        <dbReference type="ARBA" id="ARBA00025736"/>
    </source>
</evidence>
<feature type="domain" description="G-protein coupled receptors family 1 profile" evidence="10">
    <location>
        <begin position="49"/>
        <end position="277"/>
    </location>
</feature>
<reference evidence="11 12" key="1">
    <citation type="submission" date="2021-06" db="EMBL/GenBank/DDBJ databases">
        <authorList>
            <person name="Palmer J.M."/>
        </authorList>
    </citation>
    <scope>NUCLEOTIDE SEQUENCE [LARGE SCALE GENOMIC DNA]</scope>
    <source>
        <strain evidence="11 12">XC_2019</strain>
        <tissue evidence="11">Muscle</tissue>
    </source>
</reference>
<dbReference type="PANTHER" id="PTHR24225:SF68">
    <property type="entry name" value="C3A ANAPHYLATOXIN CHEMOTACTIC RECEPTOR-LIKE-RELATED"/>
    <property type="match status" value="1"/>
</dbReference>
<evidence type="ECO:0000256" key="4">
    <source>
        <dbReference type="ARBA" id="ARBA00023040"/>
    </source>
</evidence>
<feature type="transmembrane region" description="Helical" evidence="9">
    <location>
        <begin position="29"/>
        <end position="56"/>
    </location>
</feature>
<dbReference type="EMBL" id="JAHRIN010035944">
    <property type="protein sequence ID" value="MEQ2204278.1"/>
    <property type="molecule type" value="Genomic_DNA"/>
</dbReference>
<evidence type="ECO:0000256" key="7">
    <source>
        <dbReference type="ARBA" id="ARBA00023224"/>
    </source>
</evidence>
<evidence type="ECO:0000259" key="10">
    <source>
        <dbReference type="PROSITE" id="PS50262"/>
    </source>
</evidence>
<feature type="transmembrane region" description="Helical" evidence="9">
    <location>
        <begin position="178"/>
        <end position="196"/>
    </location>
</feature>
<evidence type="ECO:0000313" key="11">
    <source>
        <dbReference type="EMBL" id="MEQ2204278.1"/>
    </source>
</evidence>
<keyword evidence="5 9" id="KW-0472">Membrane</keyword>
<comment type="caution">
    <text evidence="11">The sequence shown here is derived from an EMBL/GenBank/DDBJ whole genome shotgun (WGS) entry which is preliminary data.</text>
</comment>
<dbReference type="PROSITE" id="PS50262">
    <property type="entry name" value="G_PROTEIN_RECEP_F1_2"/>
    <property type="match status" value="1"/>
</dbReference>
<keyword evidence="2 9" id="KW-0812">Transmembrane</keyword>
<dbReference type="PRINTS" id="PR00237">
    <property type="entry name" value="GPCRRHODOPSN"/>
</dbReference>
<dbReference type="Gene3D" id="1.20.1070.10">
    <property type="entry name" value="Rhodopsin 7-helix transmembrane proteins"/>
    <property type="match status" value="2"/>
</dbReference>
<evidence type="ECO:0000256" key="9">
    <source>
        <dbReference type="SAM" id="Phobius"/>
    </source>
</evidence>
<keyword evidence="6" id="KW-0675">Receptor</keyword>
<accession>A0ABV0R9D7</accession>
<gene>
    <name evidence="11" type="ORF">XENOCAPTIV_010770</name>
</gene>
<feature type="transmembrane region" description="Helical" evidence="9">
    <location>
        <begin position="216"/>
        <end position="239"/>
    </location>
</feature>
<keyword evidence="3 9" id="KW-1133">Transmembrane helix</keyword>
<evidence type="ECO:0000256" key="1">
    <source>
        <dbReference type="ARBA" id="ARBA00004141"/>
    </source>
</evidence>
<evidence type="ECO:0000256" key="5">
    <source>
        <dbReference type="ARBA" id="ARBA00023136"/>
    </source>
</evidence>
<feature type="transmembrane region" description="Helical" evidence="9">
    <location>
        <begin position="251"/>
        <end position="280"/>
    </location>
</feature>
<evidence type="ECO:0000256" key="3">
    <source>
        <dbReference type="ARBA" id="ARBA00022989"/>
    </source>
</evidence>
<dbReference type="InterPro" id="IPR017452">
    <property type="entry name" value="GPCR_Rhodpsn_7TM"/>
</dbReference>
<dbReference type="InterPro" id="IPR000826">
    <property type="entry name" value="Formyl_rcpt-rel"/>
</dbReference>
<dbReference type="PANTHER" id="PTHR24225">
    <property type="entry name" value="CHEMOTACTIC RECEPTOR"/>
    <property type="match status" value="1"/>
</dbReference>
<feature type="transmembrane region" description="Helical" evidence="9">
    <location>
        <begin position="108"/>
        <end position="127"/>
    </location>
</feature>
<keyword evidence="12" id="KW-1185">Reference proteome</keyword>
<comment type="subcellular location">
    <subcellularLocation>
        <location evidence="1">Membrane</location>
        <topology evidence="1">Multi-pass membrane protein</topology>
    </subcellularLocation>
</comment>
<name>A0ABV0R9D7_9TELE</name>
<organism evidence="11 12">
    <name type="scientific">Xenoophorus captivus</name>
    <dbReference type="NCBI Taxonomy" id="1517983"/>
    <lineage>
        <taxon>Eukaryota</taxon>
        <taxon>Metazoa</taxon>
        <taxon>Chordata</taxon>
        <taxon>Craniata</taxon>
        <taxon>Vertebrata</taxon>
        <taxon>Euteleostomi</taxon>
        <taxon>Actinopterygii</taxon>
        <taxon>Neopterygii</taxon>
        <taxon>Teleostei</taxon>
        <taxon>Neoteleostei</taxon>
        <taxon>Acanthomorphata</taxon>
        <taxon>Ovalentaria</taxon>
        <taxon>Atherinomorphae</taxon>
        <taxon>Cyprinodontiformes</taxon>
        <taxon>Goodeidae</taxon>
        <taxon>Xenoophorus</taxon>
    </lineage>
</organism>